<keyword evidence="2" id="KW-1185">Reference proteome</keyword>
<dbReference type="Gene3D" id="1.20.5.5260">
    <property type="match status" value="1"/>
</dbReference>
<dbReference type="Pfam" id="PF10798">
    <property type="entry name" value="YmgB"/>
    <property type="match status" value="1"/>
</dbReference>
<organism evidence="1 2">
    <name type="scientific">Mixta tenebrionis</name>
    <dbReference type="NCBI Taxonomy" id="2562439"/>
    <lineage>
        <taxon>Bacteria</taxon>
        <taxon>Pseudomonadati</taxon>
        <taxon>Pseudomonadota</taxon>
        <taxon>Gammaproteobacteria</taxon>
        <taxon>Enterobacterales</taxon>
        <taxon>Erwiniaceae</taxon>
        <taxon>Mixta</taxon>
    </lineage>
</organism>
<reference evidence="1 2" key="1">
    <citation type="submission" date="2019-06" db="EMBL/GenBank/DDBJ databases">
        <authorList>
            <person name="Yang Y."/>
        </authorList>
    </citation>
    <scope>NUCLEOTIDE SEQUENCE [LARGE SCALE GENOMIC DNA]</scope>
    <source>
        <strain evidence="1 2">BIT-26</strain>
    </source>
</reference>
<evidence type="ECO:0008006" key="3">
    <source>
        <dbReference type="Google" id="ProtNLM"/>
    </source>
</evidence>
<dbReference type="EMBL" id="VHQI01000003">
    <property type="protein sequence ID" value="TPW43412.1"/>
    <property type="molecule type" value="Genomic_DNA"/>
</dbReference>
<name>A0A506VD12_9GAMM</name>
<evidence type="ECO:0000313" key="1">
    <source>
        <dbReference type="EMBL" id="TPW43412.1"/>
    </source>
</evidence>
<comment type="caution">
    <text evidence="1">The sequence shown here is derived from an EMBL/GenBank/DDBJ whole genome shotgun (WGS) entry which is preliminary data.</text>
</comment>
<protein>
    <recommendedName>
        <fullName evidence="3">Biofilm development protein YmgB/AriR</fullName>
    </recommendedName>
</protein>
<dbReference type="InterPro" id="IPR024753">
    <property type="entry name" value="AriR"/>
</dbReference>
<dbReference type="OrthoDB" id="6628755at2"/>
<accession>A0A506VD12</accession>
<proteinExistence type="predicted"/>
<evidence type="ECO:0000313" key="2">
    <source>
        <dbReference type="Proteomes" id="UP000319523"/>
    </source>
</evidence>
<sequence length="74" mass="8126">MSQYFATSVAPSSSEKEVIAAICSELASTKSAFGNKDIILALLEKLETEEDTLLCNIYRRALETIIQPTPQEGF</sequence>
<gene>
    <name evidence="1" type="ORF">FKM52_06675</name>
</gene>
<dbReference type="Proteomes" id="UP000319523">
    <property type="component" value="Unassembled WGS sequence"/>
</dbReference>
<dbReference type="GO" id="GO:0071468">
    <property type="term" value="P:cellular response to acidic pH"/>
    <property type="evidence" value="ECO:0007669"/>
    <property type="project" value="InterPro"/>
</dbReference>
<dbReference type="AlphaFoldDB" id="A0A506VD12"/>